<keyword evidence="4" id="KW-1185">Reference proteome</keyword>
<dbReference type="AlphaFoldDB" id="A0A6L5Y0F6"/>
<evidence type="ECO:0000313" key="3">
    <source>
        <dbReference type="EMBL" id="MSS64616.1"/>
    </source>
</evidence>
<comment type="similarity">
    <text evidence="1">Belongs to the PemK/MazF family.</text>
</comment>
<proteinExistence type="inferred from homology"/>
<protein>
    <submittedName>
        <fullName evidence="3">Type II toxin-antitoxin system PemK/MazF family toxin</fullName>
    </submittedName>
</protein>
<sequence length="257" mass="29590">MNTQTDKKYLLKHKKNAISKLESYIESLISSNNPKLNKKAVKFSYWLEDYIKFLNYEKSFSPTSLKRYKRGEIIKVHLGYNIGSEEGGLHYAIVLDKENSIHSPVLTILPLTSLKPNRNINNLKKGEIYIGNEIYNKLNEKATKCYTYSNKKLEEVKAILSDLEKDNITSKKTLEEIVVKLTIELANLEKETELFKSMTNEIKKMKTGSIVLTNQITTISKIRIYNPKTNHDILSGIKLSADILDKIDNEIKNLFIK</sequence>
<reference evidence="3 4" key="1">
    <citation type="submission" date="2019-08" db="EMBL/GenBank/DDBJ databases">
        <title>In-depth cultivation of the pig gut microbiome towards novel bacterial diversity and tailored functional studies.</title>
        <authorList>
            <person name="Wylensek D."/>
            <person name="Hitch T.C.A."/>
            <person name="Clavel T."/>
        </authorList>
    </citation>
    <scope>NUCLEOTIDE SEQUENCE [LARGE SCALE GENOMIC DNA]</scope>
    <source>
        <strain evidence="3 4">WCA-693-APC-MOT-I</strain>
    </source>
</reference>
<organism evidence="3 4">
    <name type="scientific">Velocimicrobium porci</name>
    <dbReference type="NCBI Taxonomy" id="2606634"/>
    <lineage>
        <taxon>Bacteria</taxon>
        <taxon>Bacillati</taxon>
        <taxon>Bacillota</taxon>
        <taxon>Clostridia</taxon>
        <taxon>Lachnospirales</taxon>
        <taxon>Lachnospiraceae</taxon>
        <taxon>Velocimicrobium</taxon>
    </lineage>
</organism>
<dbReference type="RefSeq" id="WP_154520005.1">
    <property type="nucleotide sequence ID" value="NZ_VUMT01000022.1"/>
</dbReference>
<dbReference type="Pfam" id="PF02452">
    <property type="entry name" value="PemK_toxin"/>
    <property type="match status" value="1"/>
</dbReference>
<dbReference type="InterPro" id="IPR011067">
    <property type="entry name" value="Plasmid_toxin/cell-grow_inhib"/>
</dbReference>
<evidence type="ECO:0000256" key="1">
    <source>
        <dbReference type="ARBA" id="ARBA00007521"/>
    </source>
</evidence>
<comment type="caution">
    <text evidence="3">The sequence shown here is derived from an EMBL/GenBank/DDBJ whole genome shotgun (WGS) entry which is preliminary data.</text>
</comment>
<name>A0A6L5Y0F6_9FIRM</name>
<dbReference type="GO" id="GO:0003677">
    <property type="term" value="F:DNA binding"/>
    <property type="evidence" value="ECO:0007669"/>
    <property type="project" value="InterPro"/>
</dbReference>
<dbReference type="SUPFAM" id="SSF50118">
    <property type="entry name" value="Cell growth inhibitor/plasmid maintenance toxic component"/>
    <property type="match status" value="1"/>
</dbReference>
<evidence type="ECO:0000313" key="4">
    <source>
        <dbReference type="Proteomes" id="UP000482209"/>
    </source>
</evidence>
<dbReference type="EMBL" id="VUMT01000022">
    <property type="protein sequence ID" value="MSS64616.1"/>
    <property type="molecule type" value="Genomic_DNA"/>
</dbReference>
<gene>
    <name evidence="3" type="ORF">FYJ58_12130</name>
</gene>
<keyword evidence="2" id="KW-1277">Toxin-antitoxin system</keyword>
<dbReference type="Proteomes" id="UP000482209">
    <property type="component" value="Unassembled WGS sequence"/>
</dbReference>
<evidence type="ECO:0000256" key="2">
    <source>
        <dbReference type="ARBA" id="ARBA00022649"/>
    </source>
</evidence>
<dbReference type="InterPro" id="IPR003477">
    <property type="entry name" value="PemK-like"/>
</dbReference>
<dbReference type="Gene3D" id="2.30.30.110">
    <property type="match status" value="1"/>
</dbReference>
<accession>A0A6L5Y0F6</accession>